<evidence type="ECO:0000313" key="3">
    <source>
        <dbReference type="Proteomes" id="UP001607302"/>
    </source>
</evidence>
<sequence>MWHDSGGILRIQNRLMFHDMPRLDAGELQIDAFIADKHDTASEILSNTTIHPKESRRGRGRGRGKGRGRGGRGEDEGRHHDQREHFYVRGVLLEQLQQRIRCSDGSIASNSIGNGTSSTSSNNSSGSSSSSSVSTRPPSSFLLNSMQSASIERQVIEIFVWQDRIVDLTIVDLPSIN</sequence>
<gene>
    <name evidence="2" type="ORF">V1478_006541</name>
</gene>
<proteinExistence type="predicted"/>
<reference evidence="2 3" key="1">
    <citation type="journal article" date="2024" name="Ann. Entomol. Soc. Am.">
        <title>Genomic analyses of the southern and eastern yellowjacket wasps (Hymenoptera: Vespidae) reveal evolutionary signatures of social life.</title>
        <authorList>
            <person name="Catto M.A."/>
            <person name="Caine P.B."/>
            <person name="Orr S.E."/>
            <person name="Hunt B.G."/>
            <person name="Goodisman M.A.D."/>
        </authorList>
    </citation>
    <scope>NUCLEOTIDE SEQUENCE [LARGE SCALE GENOMIC DNA]</scope>
    <source>
        <strain evidence="2">233</strain>
        <tissue evidence="2">Head and thorax</tissue>
    </source>
</reference>
<dbReference type="EMBL" id="JAUDFV010000132">
    <property type="protein sequence ID" value="KAL2728909.1"/>
    <property type="molecule type" value="Genomic_DNA"/>
</dbReference>
<protein>
    <submittedName>
        <fullName evidence="2">Uncharacterized protein</fullName>
    </submittedName>
</protein>
<name>A0ABD2B871_VESSQ</name>
<dbReference type="Proteomes" id="UP001607302">
    <property type="component" value="Unassembled WGS sequence"/>
</dbReference>
<accession>A0ABD2B871</accession>
<organism evidence="2 3">
    <name type="scientific">Vespula squamosa</name>
    <name type="common">Southern yellow jacket</name>
    <name type="synonym">Wasp</name>
    <dbReference type="NCBI Taxonomy" id="30214"/>
    <lineage>
        <taxon>Eukaryota</taxon>
        <taxon>Metazoa</taxon>
        <taxon>Ecdysozoa</taxon>
        <taxon>Arthropoda</taxon>
        <taxon>Hexapoda</taxon>
        <taxon>Insecta</taxon>
        <taxon>Pterygota</taxon>
        <taxon>Neoptera</taxon>
        <taxon>Endopterygota</taxon>
        <taxon>Hymenoptera</taxon>
        <taxon>Apocrita</taxon>
        <taxon>Aculeata</taxon>
        <taxon>Vespoidea</taxon>
        <taxon>Vespidae</taxon>
        <taxon>Vespinae</taxon>
        <taxon>Vespula</taxon>
    </lineage>
</organism>
<keyword evidence="3" id="KW-1185">Reference proteome</keyword>
<evidence type="ECO:0000313" key="2">
    <source>
        <dbReference type="EMBL" id="KAL2728909.1"/>
    </source>
</evidence>
<feature type="compositionally biased region" description="Basic residues" evidence="1">
    <location>
        <begin position="58"/>
        <end position="70"/>
    </location>
</feature>
<feature type="region of interest" description="Disordered" evidence="1">
    <location>
        <begin position="44"/>
        <end position="81"/>
    </location>
</feature>
<evidence type="ECO:0000256" key="1">
    <source>
        <dbReference type="SAM" id="MobiDB-lite"/>
    </source>
</evidence>
<comment type="caution">
    <text evidence="2">The sequence shown here is derived from an EMBL/GenBank/DDBJ whole genome shotgun (WGS) entry which is preliminary data.</text>
</comment>
<dbReference type="AlphaFoldDB" id="A0ABD2B871"/>
<feature type="compositionally biased region" description="Basic and acidic residues" evidence="1">
    <location>
        <begin position="71"/>
        <end position="81"/>
    </location>
</feature>
<feature type="region of interest" description="Disordered" evidence="1">
    <location>
        <begin position="106"/>
        <end position="139"/>
    </location>
</feature>